<keyword evidence="4" id="KW-1185">Reference proteome</keyword>
<feature type="region of interest" description="Disordered" evidence="1">
    <location>
        <begin position="91"/>
        <end position="115"/>
    </location>
</feature>
<dbReference type="Proteomes" id="UP000800200">
    <property type="component" value="Unassembled WGS sequence"/>
</dbReference>
<sequence length="115" mass="12990">MPLSVNASSEEAQRTAGHDRFGWGRFLDFTRTEATNLAQRWTTWTSVPANEKRATLQRINEQLEGEDIPIIQGDVLTWRMSPAMRRLRAERAPAQLPYDPVKAAVAANQEDQGKP</sequence>
<protein>
    <submittedName>
        <fullName evidence="2">Uncharacterized protein</fullName>
    </submittedName>
</protein>
<dbReference type="EMBL" id="ML994670">
    <property type="protein sequence ID" value="KAF2179141.1"/>
    <property type="molecule type" value="Genomic_DNA"/>
</dbReference>
<evidence type="ECO:0000313" key="4">
    <source>
        <dbReference type="Proteomes" id="UP000800200"/>
    </source>
</evidence>
<dbReference type="OrthoDB" id="3799196at2759"/>
<evidence type="ECO:0000313" key="2">
    <source>
        <dbReference type="EMBL" id="KAF2179141.1"/>
    </source>
</evidence>
<evidence type="ECO:0000313" key="3">
    <source>
        <dbReference type="EMBL" id="KAF2194743.1"/>
    </source>
</evidence>
<dbReference type="AlphaFoldDB" id="A0A6A6DI31"/>
<gene>
    <name evidence="3" type="ORF">K469DRAFT_686716</name>
    <name evidence="2" type="ORF">K469DRAFT_695041</name>
</gene>
<organism evidence="2 4">
    <name type="scientific">Zopfia rhizophila CBS 207.26</name>
    <dbReference type="NCBI Taxonomy" id="1314779"/>
    <lineage>
        <taxon>Eukaryota</taxon>
        <taxon>Fungi</taxon>
        <taxon>Dikarya</taxon>
        <taxon>Ascomycota</taxon>
        <taxon>Pezizomycotina</taxon>
        <taxon>Dothideomycetes</taxon>
        <taxon>Dothideomycetes incertae sedis</taxon>
        <taxon>Zopfiaceae</taxon>
        <taxon>Zopfia</taxon>
    </lineage>
</organism>
<accession>A0A6A6DI31</accession>
<reference evidence="2" key="1">
    <citation type="journal article" date="2020" name="Stud. Mycol.">
        <title>101 Dothideomycetes genomes: a test case for predicting lifestyles and emergence of pathogens.</title>
        <authorList>
            <person name="Haridas S."/>
            <person name="Albert R."/>
            <person name="Binder M."/>
            <person name="Bloem J."/>
            <person name="Labutti K."/>
            <person name="Salamov A."/>
            <person name="Andreopoulos B."/>
            <person name="Baker S."/>
            <person name="Barry K."/>
            <person name="Bills G."/>
            <person name="Bluhm B."/>
            <person name="Cannon C."/>
            <person name="Castanera R."/>
            <person name="Culley D."/>
            <person name="Daum C."/>
            <person name="Ezra D."/>
            <person name="Gonzalez J."/>
            <person name="Henrissat B."/>
            <person name="Kuo A."/>
            <person name="Liang C."/>
            <person name="Lipzen A."/>
            <person name="Lutzoni F."/>
            <person name="Magnuson J."/>
            <person name="Mondo S."/>
            <person name="Nolan M."/>
            <person name="Ohm R."/>
            <person name="Pangilinan J."/>
            <person name="Park H.-J."/>
            <person name="Ramirez L."/>
            <person name="Alfaro M."/>
            <person name="Sun H."/>
            <person name="Tritt A."/>
            <person name="Yoshinaga Y."/>
            <person name="Zwiers L.-H."/>
            <person name="Turgeon B."/>
            <person name="Goodwin S."/>
            <person name="Spatafora J."/>
            <person name="Crous P."/>
            <person name="Grigoriev I."/>
        </authorList>
    </citation>
    <scope>NUCLEOTIDE SEQUENCE</scope>
    <source>
        <strain evidence="2">CBS 207.26</strain>
    </source>
</reference>
<dbReference type="EMBL" id="ML994611">
    <property type="protein sequence ID" value="KAF2194743.1"/>
    <property type="molecule type" value="Genomic_DNA"/>
</dbReference>
<proteinExistence type="predicted"/>
<name>A0A6A6DI31_9PEZI</name>
<evidence type="ECO:0000256" key="1">
    <source>
        <dbReference type="SAM" id="MobiDB-lite"/>
    </source>
</evidence>